<dbReference type="EMBL" id="ABEU02000017">
    <property type="protein sequence ID" value="PNR36216.1"/>
    <property type="molecule type" value="Genomic_DNA"/>
</dbReference>
<reference evidence="3" key="3">
    <citation type="submission" date="2020-12" db="UniProtKB">
        <authorList>
            <consortium name="EnsemblPlants"/>
        </authorList>
    </citation>
    <scope>IDENTIFICATION</scope>
</reference>
<dbReference type="AlphaFoldDB" id="A0A2K1J3W4"/>
<protein>
    <submittedName>
        <fullName evidence="2 3">Uncharacterized protein</fullName>
    </submittedName>
</protein>
<name>A0A2K1J3W4_PHYPA</name>
<dbReference type="Proteomes" id="UP000006727">
    <property type="component" value="Chromosome 17"/>
</dbReference>
<feature type="compositionally biased region" description="Basic and acidic residues" evidence="1">
    <location>
        <begin position="1"/>
        <end position="10"/>
    </location>
</feature>
<keyword evidence="4" id="KW-1185">Reference proteome</keyword>
<reference evidence="2 4" key="1">
    <citation type="journal article" date="2008" name="Science">
        <title>The Physcomitrella genome reveals evolutionary insights into the conquest of land by plants.</title>
        <authorList>
            <person name="Rensing S."/>
            <person name="Lang D."/>
            <person name="Zimmer A."/>
            <person name="Terry A."/>
            <person name="Salamov A."/>
            <person name="Shapiro H."/>
            <person name="Nishiyama T."/>
            <person name="Perroud P.-F."/>
            <person name="Lindquist E."/>
            <person name="Kamisugi Y."/>
            <person name="Tanahashi T."/>
            <person name="Sakakibara K."/>
            <person name="Fujita T."/>
            <person name="Oishi K."/>
            <person name="Shin-I T."/>
            <person name="Kuroki Y."/>
            <person name="Toyoda A."/>
            <person name="Suzuki Y."/>
            <person name="Hashimoto A."/>
            <person name="Yamaguchi K."/>
            <person name="Sugano A."/>
            <person name="Kohara Y."/>
            <person name="Fujiyama A."/>
            <person name="Anterola A."/>
            <person name="Aoki S."/>
            <person name="Ashton N."/>
            <person name="Barbazuk W.B."/>
            <person name="Barker E."/>
            <person name="Bennetzen J."/>
            <person name="Bezanilla M."/>
            <person name="Blankenship R."/>
            <person name="Cho S.H."/>
            <person name="Dutcher S."/>
            <person name="Estelle M."/>
            <person name="Fawcett J.A."/>
            <person name="Gundlach H."/>
            <person name="Hanada K."/>
            <person name="Heyl A."/>
            <person name="Hicks K.A."/>
            <person name="Hugh J."/>
            <person name="Lohr M."/>
            <person name="Mayer K."/>
            <person name="Melkozernov A."/>
            <person name="Murata T."/>
            <person name="Nelson D."/>
            <person name="Pils B."/>
            <person name="Prigge M."/>
            <person name="Reiss B."/>
            <person name="Renner T."/>
            <person name="Rombauts S."/>
            <person name="Rushton P."/>
            <person name="Sanderfoot A."/>
            <person name="Schween G."/>
            <person name="Shiu S.-H."/>
            <person name="Stueber K."/>
            <person name="Theodoulou F.L."/>
            <person name="Tu H."/>
            <person name="Van de Peer Y."/>
            <person name="Verrier P.J."/>
            <person name="Waters E."/>
            <person name="Wood A."/>
            <person name="Yang L."/>
            <person name="Cove D."/>
            <person name="Cuming A."/>
            <person name="Hasebe M."/>
            <person name="Lucas S."/>
            <person name="Mishler D.B."/>
            <person name="Reski R."/>
            <person name="Grigoriev I."/>
            <person name="Quatrano R.S."/>
            <person name="Boore J.L."/>
        </authorList>
    </citation>
    <scope>NUCLEOTIDE SEQUENCE [LARGE SCALE GENOMIC DNA]</scope>
    <source>
        <strain evidence="3 4">cv. Gransden 2004</strain>
    </source>
</reference>
<feature type="region of interest" description="Disordered" evidence="1">
    <location>
        <begin position="1"/>
        <end position="32"/>
    </location>
</feature>
<dbReference type="GeneID" id="112294088"/>
<evidence type="ECO:0000313" key="2">
    <source>
        <dbReference type="EMBL" id="PNR36216.1"/>
    </source>
</evidence>
<accession>A0A2K1J3W4</accession>
<sequence length="193" mass="21660">MNLEIPEYRPKPVVGAEEPTPKPVVRHQRSSSDTLMKALPQLEERQSIFNKLKQQAEADAKKDMAKMRNDRAKSPLLETPLQLVTEDELVTSQQMEDLEWDEFEAAAAAAFASDFFYLKSGCEKILVSRCSQSRTSRWRMGHSIVGPVAASPKNVPKDCHRSEVSERRVPSFSHSVSLSSCVVGHQQVLIPIN</sequence>
<organism evidence="2">
    <name type="scientific">Physcomitrium patens</name>
    <name type="common">Spreading-leaved earth moss</name>
    <name type="synonym">Physcomitrella patens</name>
    <dbReference type="NCBI Taxonomy" id="3218"/>
    <lineage>
        <taxon>Eukaryota</taxon>
        <taxon>Viridiplantae</taxon>
        <taxon>Streptophyta</taxon>
        <taxon>Embryophyta</taxon>
        <taxon>Bryophyta</taxon>
        <taxon>Bryophytina</taxon>
        <taxon>Bryopsida</taxon>
        <taxon>Funariidae</taxon>
        <taxon>Funariales</taxon>
        <taxon>Funariaceae</taxon>
        <taxon>Physcomitrium</taxon>
    </lineage>
</organism>
<dbReference type="Gramene" id="Pp3c17_14130V3.1">
    <property type="protein sequence ID" value="Pp3c17_14130V3.1"/>
    <property type="gene ID" value="Pp3c17_14130"/>
</dbReference>
<dbReference type="PaxDb" id="3218-PP1S98_75V6.1"/>
<gene>
    <name evidence="3" type="primary">LOC112294088</name>
    <name evidence="2" type="ORF">PHYPA_022067</name>
</gene>
<dbReference type="RefSeq" id="XP_024400005.1">
    <property type="nucleotide sequence ID" value="XM_024544237.2"/>
</dbReference>
<evidence type="ECO:0000256" key="1">
    <source>
        <dbReference type="SAM" id="MobiDB-lite"/>
    </source>
</evidence>
<evidence type="ECO:0000313" key="4">
    <source>
        <dbReference type="Proteomes" id="UP000006727"/>
    </source>
</evidence>
<reference evidence="2 4" key="2">
    <citation type="journal article" date="2018" name="Plant J.">
        <title>The Physcomitrella patens chromosome-scale assembly reveals moss genome structure and evolution.</title>
        <authorList>
            <person name="Lang D."/>
            <person name="Ullrich K.K."/>
            <person name="Murat F."/>
            <person name="Fuchs J."/>
            <person name="Jenkins J."/>
            <person name="Haas F.B."/>
            <person name="Piednoel M."/>
            <person name="Gundlach H."/>
            <person name="Van Bel M."/>
            <person name="Meyberg R."/>
            <person name="Vives C."/>
            <person name="Morata J."/>
            <person name="Symeonidi A."/>
            <person name="Hiss M."/>
            <person name="Muchero W."/>
            <person name="Kamisugi Y."/>
            <person name="Saleh O."/>
            <person name="Blanc G."/>
            <person name="Decker E.L."/>
            <person name="van Gessel N."/>
            <person name="Grimwood J."/>
            <person name="Hayes R.D."/>
            <person name="Graham S.W."/>
            <person name="Gunter L.E."/>
            <person name="McDaniel S.F."/>
            <person name="Hoernstein S.N.W."/>
            <person name="Larsson A."/>
            <person name="Li F.W."/>
            <person name="Perroud P.F."/>
            <person name="Phillips J."/>
            <person name="Ranjan P."/>
            <person name="Rokshar D.S."/>
            <person name="Rothfels C.J."/>
            <person name="Schneider L."/>
            <person name="Shu S."/>
            <person name="Stevenson D.W."/>
            <person name="Thummler F."/>
            <person name="Tillich M."/>
            <person name="Villarreal Aguilar J.C."/>
            <person name="Widiez T."/>
            <person name="Wong G.K."/>
            <person name="Wymore A."/>
            <person name="Zhang Y."/>
            <person name="Zimmer A.D."/>
            <person name="Quatrano R.S."/>
            <person name="Mayer K.F.X."/>
            <person name="Goodstein D."/>
            <person name="Casacuberta J.M."/>
            <person name="Vandepoele K."/>
            <person name="Reski R."/>
            <person name="Cuming A.C."/>
            <person name="Tuskan G.A."/>
            <person name="Maumus F."/>
            <person name="Salse J."/>
            <person name="Schmutz J."/>
            <person name="Rensing S.A."/>
        </authorList>
    </citation>
    <scope>NUCLEOTIDE SEQUENCE [LARGE SCALE GENOMIC DNA]</scope>
    <source>
        <strain evidence="3 4">cv. Gransden 2004</strain>
    </source>
</reference>
<proteinExistence type="predicted"/>
<dbReference type="EnsemblPlants" id="Pp3c17_14130V3.1">
    <property type="protein sequence ID" value="Pp3c17_14130V3.1"/>
    <property type="gene ID" value="Pp3c17_14130"/>
</dbReference>
<evidence type="ECO:0000313" key="3">
    <source>
        <dbReference type="EnsemblPlants" id="Pp3c17_14130V3.1"/>
    </source>
</evidence>